<dbReference type="OrthoDB" id="8194943at2759"/>
<dbReference type="PANTHER" id="PTHR46609:SF8">
    <property type="entry name" value="YQAJ VIRAL RECOMBINASE DOMAIN-CONTAINING PROTEIN"/>
    <property type="match status" value="1"/>
</dbReference>
<dbReference type="InterPro" id="IPR034720">
    <property type="entry name" value="Viral_alk_exo"/>
</dbReference>
<evidence type="ECO:0000313" key="6">
    <source>
        <dbReference type="EMBL" id="CAH1099315.1"/>
    </source>
</evidence>
<keyword evidence="2" id="KW-0255">Endonuclease</keyword>
<dbReference type="Pfam" id="PF01771">
    <property type="entry name" value="Viral_alk_exo"/>
    <property type="match status" value="1"/>
</dbReference>
<evidence type="ECO:0000256" key="1">
    <source>
        <dbReference type="ARBA" id="ARBA00022722"/>
    </source>
</evidence>
<evidence type="ECO:0000256" key="2">
    <source>
        <dbReference type="ARBA" id="ARBA00022759"/>
    </source>
</evidence>
<dbReference type="PANTHER" id="PTHR46609">
    <property type="entry name" value="EXONUCLEASE, PHAGE-TYPE/RECB, C-TERMINAL DOMAIN-CONTAINING PROTEIN"/>
    <property type="match status" value="1"/>
</dbReference>
<dbReference type="InterPro" id="IPR051703">
    <property type="entry name" value="NF-kappa-B_Signaling_Reg"/>
</dbReference>
<sequence length="170" mass="19666">MKKAKDFLRGPQIKKKRTTAPADKEYGMLDNNILNLEERKQFLDSLPNSKAEVLEIEIKTRGQARNTCWRLYRIYILTASNFGTICKLKKTTDPKKTVHIILFSSITNSKATTWGKDHESHAKEAFKTKFQKKVKYCGLFIYDKLPFLDGVINTSEIIEIKSFLMCHNDT</sequence>
<keyword evidence="4" id="KW-0269">Exonuclease</keyword>
<keyword evidence="1" id="KW-0540">Nuclease</keyword>
<dbReference type="GO" id="GO:0006281">
    <property type="term" value="P:DNA repair"/>
    <property type="evidence" value="ECO:0007669"/>
    <property type="project" value="UniProtKB-ARBA"/>
</dbReference>
<accession>A0A9P0CHA7</accession>
<evidence type="ECO:0000313" key="7">
    <source>
        <dbReference type="Proteomes" id="UP001153636"/>
    </source>
</evidence>
<name>A0A9P0CHA7_9CUCU</name>
<proteinExistence type="predicted"/>
<organism evidence="6 7">
    <name type="scientific">Psylliodes chrysocephalus</name>
    <dbReference type="NCBI Taxonomy" id="3402493"/>
    <lineage>
        <taxon>Eukaryota</taxon>
        <taxon>Metazoa</taxon>
        <taxon>Ecdysozoa</taxon>
        <taxon>Arthropoda</taxon>
        <taxon>Hexapoda</taxon>
        <taxon>Insecta</taxon>
        <taxon>Pterygota</taxon>
        <taxon>Neoptera</taxon>
        <taxon>Endopterygota</taxon>
        <taxon>Coleoptera</taxon>
        <taxon>Polyphaga</taxon>
        <taxon>Cucujiformia</taxon>
        <taxon>Chrysomeloidea</taxon>
        <taxon>Chrysomelidae</taxon>
        <taxon>Galerucinae</taxon>
        <taxon>Alticini</taxon>
        <taxon>Psylliodes</taxon>
    </lineage>
</organism>
<dbReference type="GO" id="GO:0004527">
    <property type="term" value="F:exonuclease activity"/>
    <property type="evidence" value="ECO:0007669"/>
    <property type="project" value="UniProtKB-KW"/>
</dbReference>
<gene>
    <name evidence="6" type="ORF">PSYICH_LOCUS790</name>
</gene>
<dbReference type="SUPFAM" id="SSF52980">
    <property type="entry name" value="Restriction endonuclease-like"/>
    <property type="match status" value="1"/>
</dbReference>
<protein>
    <submittedName>
        <fullName evidence="6">Uncharacterized protein</fullName>
    </submittedName>
</protein>
<dbReference type="AlphaFoldDB" id="A0A9P0CHA7"/>
<feature type="region of interest" description="Disordered" evidence="5">
    <location>
        <begin position="1"/>
        <end position="20"/>
    </location>
</feature>
<keyword evidence="3" id="KW-0378">Hydrolase</keyword>
<dbReference type="Proteomes" id="UP001153636">
    <property type="component" value="Chromosome 1"/>
</dbReference>
<evidence type="ECO:0000256" key="4">
    <source>
        <dbReference type="ARBA" id="ARBA00022839"/>
    </source>
</evidence>
<reference evidence="6" key="1">
    <citation type="submission" date="2022-01" db="EMBL/GenBank/DDBJ databases">
        <authorList>
            <person name="King R."/>
        </authorList>
    </citation>
    <scope>NUCLEOTIDE SEQUENCE</scope>
</reference>
<dbReference type="Gene3D" id="3.90.320.10">
    <property type="match status" value="1"/>
</dbReference>
<evidence type="ECO:0000256" key="3">
    <source>
        <dbReference type="ARBA" id="ARBA00022801"/>
    </source>
</evidence>
<dbReference type="EMBL" id="OV651813">
    <property type="protein sequence ID" value="CAH1099315.1"/>
    <property type="molecule type" value="Genomic_DNA"/>
</dbReference>
<dbReference type="GO" id="GO:0004519">
    <property type="term" value="F:endonuclease activity"/>
    <property type="evidence" value="ECO:0007669"/>
    <property type="project" value="UniProtKB-KW"/>
</dbReference>
<dbReference type="InterPro" id="IPR011335">
    <property type="entry name" value="Restrct_endonuc-II-like"/>
</dbReference>
<dbReference type="InterPro" id="IPR011604">
    <property type="entry name" value="PDDEXK-like_dom_sf"/>
</dbReference>
<evidence type="ECO:0000256" key="5">
    <source>
        <dbReference type="SAM" id="MobiDB-lite"/>
    </source>
</evidence>
<keyword evidence="7" id="KW-1185">Reference proteome</keyword>